<accession>A0A410RJX3</accession>
<evidence type="ECO:0000313" key="4">
    <source>
        <dbReference type="Proteomes" id="UP000288758"/>
    </source>
</evidence>
<evidence type="ECO:0000259" key="2">
    <source>
        <dbReference type="PROSITE" id="PS50076"/>
    </source>
</evidence>
<proteinExistence type="predicted"/>
<dbReference type="PROSITE" id="PS50076">
    <property type="entry name" value="DNAJ_2"/>
    <property type="match status" value="1"/>
</dbReference>
<sequence length="303" mass="33298">MPTAIRSTVSVLSPEHATLSKERPQAGRLLRTVQAVLYFSDKQVREKLFSFVDAAQGLLLVAGVRHGAAMTRPPQAREPFAALEDLFGHVLSQVIVADEGTTEGMWRDPLGDLGDRLYPEDKKRAYAAATGYVLLEGGKPRAVVRKHASPAEDLWFLQEALSRLSHGIPAPDPEKRPGHRRPEPAPRAPPRYASSEPRDDASSRGGTGARPGSGRARAWQADEATPPRGSRAVATEPETKDPWTVLGIERGTPKDEARKAFRTLIAQYHPDKVAHLAPEFHALAERKTREILDAWEALERDAD</sequence>
<feature type="region of interest" description="Disordered" evidence="1">
    <location>
        <begin position="166"/>
        <end position="251"/>
    </location>
</feature>
<evidence type="ECO:0000313" key="3">
    <source>
        <dbReference type="EMBL" id="QAT82173.1"/>
    </source>
</evidence>
<dbReference type="Gene3D" id="1.10.287.110">
    <property type="entry name" value="DnaJ domain"/>
    <property type="match status" value="1"/>
</dbReference>
<dbReference type="SUPFAM" id="SSF46565">
    <property type="entry name" value="Chaperone J-domain"/>
    <property type="match status" value="1"/>
</dbReference>
<feature type="domain" description="J" evidence="2">
    <location>
        <begin position="241"/>
        <end position="303"/>
    </location>
</feature>
<dbReference type="InterPro" id="IPR036869">
    <property type="entry name" value="J_dom_sf"/>
</dbReference>
<feature type="compositionally biased region" description="Basic and acidic residues" evidence="1">
    <location>
        <begin position="172"/>
        <end position="184"/>
    </location>
</feature>
<protein>
    <submittedName>
        <fullName evidence="3">DnaJ domain-containing protein</fullName>
    </submittedName>
</protein>
<name>A0A410RJX3_CORCK</name>
<dbReference type="InterPro" id="IPR001623">
    <property type="entry name" value="DnaJ_domain"/>
</dbReference>
<dbReference type="EMBL" id="CP034669">
    <property type="protein sequence ID" value="QAT82173.1"/>
    <property type="molecule type" value="Genomic_DNA"/>
</dbReference>
<organism evidence="3 4">
    <name type="scientific">Corallococcus coralloides</name>
    <name type="common">Myxococcus coralloides</name>
    <dbReference type="NCBI Taxonomy" id="184914"/>
    <lineage>
        <taxon>Bacteria</taxon>
        <taxon>Pseudomonadati</taxon>
        <taxon>Myxococcota</taxon>
        <taxon>Myxococcia</taxon>
        <taxon>Myxococcales</taxon>
        <taxon>Cystobacterineae</taxon>
        <taxon>Myxococcaceae</taxon>
        <taxon>Corallococcus</taxon>
    </lineage>
</organism>
<dbReference type="SMART" id="SM00271">
    <property type="entry name" value="DnaJ"/>
    <property type="match status" value="1"/>
</dbReference>
<dbReference type="AlphaFoldDB" id="A0A410RJX3"/>
<dbReference type="CDD" id="cd06257">
    <property type="entry name" value="DnaJ"/>
    <property type="match status" value="1"/>
</dbReference>
<gene>
    <name evidence="3" type="ORF">EJ065_0566</name>
</gene>
<reference evidence="3 4" key="1">
    <citation type="submission" date="2018-12" db="EMBL/GenBank/DDBJ databases">
        <title>Complete Genome Sequence of the Corallopyronin A producing Myxobacterium Corallococcus coralloides B035.</title>
        <authorList>
            <person name="Bouhired S.M."/>
            <person name="Rupp O."/>
            <person name="Blom J."/>
            <person name="Schaeberle T.F."/>
            <person name="Kehraus S."/>
            <person name="Schiefer A."/>
            <person name="Pfarr K."/>
            <person name="Goesmann A."/>
            <person name="Hoerauf A."/>
            <person name="Koenig G.M."/>
        </authorList>
    </citation>
    <scope>NUCLEOTIDE SEQUENCE [LARGE SCALE GENOMIC DNA]</scope>
    <source>
        <strain evidence="3 4">B035</strain>
    </source>
</reference>
<dbReference type="Pfam" id="PF00226">
    <property type="entry name" value="DnaJ"/>
    <property type="match status" value="1"/>
</dbReference>
<dbReference type="Proteomes" id="UP000288758">
    <property type="component" value="Chromosome"/>
</dbReference>
<evidence type="ECO:0000256" key="1">
    <source>
        <dbReference type="SAM" id="MobiDB-lite"/>
    </source>
</evidence>
<dbReference type="PRINTS" id="PR00625">
    <property type="entry name" value="JDOMAIN"/>
</dbReference>